<dbReference type="PANTHER" id="PTHR11645:SF0">
    <property type="entry name" value="PYRROLINE-5-CARBOXYLATE REDUCTASE 3"/>
    <property type="match status" value="1"/>
</dbReference>
<evidence type="ECO:0000313" key="5">
    <source>
        <dbReference type="EMBL" id="MCJ8151370.1"/>
    </source>
</evidence>
<dbReference type="Gene3D" id="1.10.3730.10">
    <property type="entry name" value="ProC C-terminal domain-like"/>
    <property type="match status" value="1"/>
</dbReference>
<dbReference type="InterPro" id="IPR028939">
    <property type="entry name" value="P5C_Rdtase_cat_N"/>
</dbReference>
<evidence type="ECO:0000259" key="4">
    <source>
        <dbReference type="Pfam" id="PF14748"/>
    </source>
</evidence>
<evidence type="ECO:0000259" key="3">
    <source>
        <dbReference type="Pfam" id="PF03807"/>
    </source>
</evidence>
<protein>
    <submittedName>
        <fullName evidence="5">NAD(P)-binding domain-containing protein</fullName>
    </submittedName>
</protein>
<keyword evidence="2" id="KW-0560">Oxidoreductase</keyword>
<evidence type="ECO:0000313" key="6">
    <source>
        <dbReference type="Proteomes" id="UP001201844"/>
    </source>
</evidence>
<dbReference type="SUPFAM" id="SSF48179">
    <property type="entry name" value="6-phosphogluconate dehydrogenase C-terminal domain-like"/>
    <property type="match status" value="1"/>
</dbReference>
<dbReference type="Proteomes" id="UP001201844">
    <property type="component" value="Unassembled WGS sequence"/>
</dbReference>
<dbReference type="Gene3D" id="3.40.50.720">
    <property type="entry name" value="NAD(P)-binding Rossmann-like Domain"/>
    <property type="match status" value="1"/>
</dbReference>
<dbReference type="EMBL" id="JAKVIN010000008">
    <property type="protein sequence ID" value="MCJ8151370.1"/>
    <property type="molecule type" value="Genomic_DNA"/>
</dbReference>
<feature type="domain" description="Pyrroline-5-carboxylate reductase catalytic N-terminal" evidence="3">
    <location>
        <begin position="3"/>
        <end position="92"/>
    </location>
</feature>
<dbReference type="InterPro" id="IPR008927">
    <property type="entry name" value="6-PGluconate_DH-like_C_sf"/>
</dbReference>
<dbReference type="Pfam" id="PF14748">
    <property type="entry name" value="P5CR_dimer"/>
    <property type="match status" value="1"/>
</dbReference>
<evidence type="ECO:0000256" key="2">
    <source>
        <dbReference type="ARBA" id="ARBA00023002"/>
    </source>
</evidence>
<keyword evidence="5" id="KW-0614">Plasmid</keyword>
<dbReference type="InterPro" id="IPR036291">
    <property type="entry name" value="NAD(P)-bd_dom_sf"/>
</dbReference>
<feature type="domain" description="Pyrroline-5-carboxylate reductase dimerisation" evidence="4">
    <location>
        <begin position="165"/>
        <end position="242"/>
    </location>
</feature>
<proteinExistence type="inferred from homology"/>
<gene>
    <name evidence="5" type="ORF">MKI86_19695</name>
</gene>
<comment type="similarity">
    <text evidence="1">Belongs to the pyrroline-5-carboxylate reductase family.</text>
</comment>
<keyword evidence="6" id="KW-1185">Reference proteome</keyword>
<reference evidence="5 6" key="1">
    <citation type="submission" date="2022-02" db="EMBL/GenBank/DDBJ databases">
        <title>Shinella B3.7 sp. nov., isolated from Sediment (Zhairuo Island).</title>
        <authorList>
            <person name="Chen G."/>
        </authorList>
    </citation>
    <scope>NUCLEOTIDE SEQUENCE [LARGE SCALE GENOMIC DNA]</scope>
    <source>
        <strain evidence="5 6">B3.7</strain>
        <plasmid evidence="5">unnamed</plasmid>
    </source>
</reference>
<dbReference type="PANTHER" id="PTHR11645">
    <property type="entry name" value="PYRROLINE-5-CARBOXYLATE REDUCTASE"/>
    <property type="match status" value="1"/>
</dbReference>
<name>A0ABT0CRY8_9HYPH</name>
<dbReference type="InterPro" id="IPR029036">
    <property type="entry name" value="P5CR_dimer"/>
</dbReference>
<comment type="caution">
    <text evidence="5">The sequence shown here is derived from an EMBL/GenBank/DDBJ whole genome shotgun (WGS) entry which is preliminary data.</text>
</comment>
<sequence length="252" mass="26105">MIVGIIGVGHLAASILSGLLRAGVEPASILLSPRGQAHALSARWGIPLAVDNDDLVTRADIVLLSVRPVDAPAAIADLPWRAGQTLVSFCAGVTISHLEAGPARVMRAMPLTAASINASPTVCFPAVERAIAVLKKLGPVIPLGSEDEFEIATVNAAVYGWAQDLIRQSADWATAQGGDAVAMRKLAALTFVAAGRLIAETDRPMETLIGELVTPGGITELGLDVLASEGQPQAWQAACDTVLLRLSGRSKA</sequence>
<organism evidence="5 6">
    <name type="scientific">Shinella sedimenti</name>
    <dbReference type="NCBI Taxonomy" id="2919913"/>
    <lineage>
        <taxon>Bacteria</taxon>
        <taxon>Pseudomonadati</taxon>
        <taxon>Pseudomonadota</taxon>
        <taxon>Alphaproteobacteria</taxon>
        <taxon>Hyphomicrobiales</taxon>
        <taxon>Rhizobiaceae</taxon>
        <taxon>Shinella</taxon>
    </lineage>
</organism>
<accession>A0ABT0CRY8</accession>
<evidence type="ECO:0000256" key="1">
    <source>
        <dbReference type="ARBA" id="ARBA00005525"/>
    </source>
</evidence>
<geneLocation type="plasmid" evidence="5">
    <name>unnamed</name>
</geneLocation>
<dbReference type="SUPFAM" id="SSF51735">
    <property type="entry name" value="NAD(P)-binding Rossmann-fold domains"/>
    <property type="match status" value="1"/>
</dbReference>
<dbReference type="RefSeq" id="WP_241604492.1">
    <property type="nucleotide sequence ID" value="NZ_JAKVIN010000008.1"/>
</dbReference>
<dbReference type="Pfam" id="PF03807">
    <property type="entry name" value="F420_oxidored"/>
    <property type="match status" value="1"/>
</dbReference>